<dbReference type="AlphaFoldDB" id="D0NDK5"/>
<accession>D0NDK5</accession>
<dbReference type="EMBL" id="DS028133">
    <property type="protein sequence ID" value="EEY56162.1"/>
    <property type="molecule type" value="Genomic_DNA"/>
</dbReference>
<dbReference type="RefSeq" id="XP_002902992.1">
    <property type="nucleotide sequence ID" value="XM_002902946.1"/>
</dbReference>
<dbReference type="KEGG" id="pif:PITG_08952"/>
<gene>
    <name evidence="1" type="ORF">PITG_08952</name>
</gene>
<dbReference type="Proteomes" id="UP000006643">
    <property type="component" value="Unassembled WGS sequence"/>
</dbReference>
<organism evidence="1 2">
    <name type="scientific">Phytophthora infestans (strain T30-4)</name>
    <name type="common">Potato late blight agent</name>
    <dbReference type="NCBI Taxonomy" id="403677"/>
    <lineage>
        <taxon>Eukaryota</taxon>
        <taxon>Sar</taxon>
        <taxon>Stramenopiles</taxon>
        <taxon>Oomycota</taxon>
        <taxon>Peronosporomycetes</taxon>
        <taxon>Peronosporales</taxon>
        <taxon>Peronosporaceae</taxon>
        <taxon>Phytophthora</taxon>
    </lineage>
</organism>
<evidence type="ECO:0000313" key="2">
    <source>
        <dbReference type="Proteomes" id="UP000006643"/>
    </source>
</evidence>
<keyword evidence="2" id="KW-1185">Reference proteome</keyword>
<evidence type="ECO:0008006" key="3">
    <source>
        <dbReference type="Google" id="ProtNLM"/>
    </source>
</evidence>
<dbReference type="HOGENOM" id="CLU_2175992_0_0_1"/>
<sequence length="110" mass="12728">MNNGVQRLRQRQCKVCSCYNPEGKRRGGTSTFYCPKCSEDKKGVVTLCNKVRGHPANEGMTCAQIWHILWQNGEFSPKESHIRDRSLVNTRTFTISTIYWHRTCTCIRLC</sequence>
<protein>
    <recommendedName>
        <fullName evidence="3">PiggyBac transposable element-derived protein 4 C-terminal zinc-ribbon domain-containing protein</fullName>
    </recommendedName>
</protein>
<dbReference type="OrthoDB" id="121783at2759"/>
<dbReference type="OMA" id="TISTIYW"/>
<dbReference type="InParanoid" id="D0NDK5"/>
<proteinExistence type="predicted"/>
<reference evidence="2" key="1">
    <citation type="journal article" date="2009" name="Nature">
        <title>Genome sequence and analysis of the Irish potato famine pathogen Phytophthora infestans.</title>
        <authorList>
            <consortium name="The Broad Institute Genome Sequencing Platform"/>
            <person name="Haas B.J."/>
            <person name="Kamoun S."/>
            <person name="Zody M.C."/>
            <person name="Jiang R.H."/>
            <person name="Handsaker R.E."/>
            <person name="Cano L.M."/>
            <person name="Grabherr M."/>
            <person name="Kodira C.D."/>
            <person name="Raffaele S."/>
            <person name="Torto-Alalibo T."/>
            <person name="Bozkurt T.O."/>
            <person name="Ah-Fong A.M."/>
            <person name="Alvarado L."/>
            <person name="Anderson V.L."/>
            <person name="Armstrong M.R."/>
            <person name="Avrova A."/>
            <person name="Baxter L."/>
            <person name="Beynon J."/>
            <person name="Boevink P.C."/>
            <person name="Bollmann S.R."/>
            <person name="Bos J.I."/>
            <person name="Bulone V."/>
            <person name="Cai G."/>
            <person name="Cakir C."/>
            <person name="Carrington J.C."/>
            <person name="Chawner M."/>
            <person name="Conti L."/>
            <person name="Costanzo S."/>
            <person name="Ewan R."/>
            <person name="Fahlgren N."/>
            <person name="Fischbach M.A."/>
            <person name="Fugelstad J."/>
            <person name="Gilroy E.M."/>
            <person name="Gnerre S."/>
            <person name="Green P.J."/>
            <person name="Grenville-Briggs L.J."/>
            <person name="Griffith J."/>
            <person name="Grunwald N.J."/>
            <person name="Horn K."/>
            <person name="Horner N.R."/>
            <person name="Hu C.H."/>
            <person name="Huitema E."/>
            <person name="Jeong D.H."/>
            <person name="Jones A.M."/>
            <person name="Jones J.D."/>
            <person name="Jones R.W."/>
            <person name="Karlsson E.K."/>
            <person name="Kunjeti S.G."/>
            <person name="Lamour K."/>
            <person name="Liu Z."/>
            <person name="Ma L."/>
            <person name="Maclean D."/>
            <person name="Chibucos M.C."/>
            <person name="McDonald H."/>
            <person name="McWalters J."/>
            <person name="Meijer H.J."/>
            <person name="Morgan W."/>
            <person name="Morris P.F."/>
            <person name="Munro C.A."/>
            <person name="O'Neill K."/>
            <person name="Ospina-Giraldo M."/>
            <person name="Pinzon A."/>
            <person name="Pritchard L."/>
            <person name="Ramsahoye B."/>
            <person name="Ren Q."/>
            <person name="Restrepo S."/>
            <person name="Roy S."/>
            <person name="Sadanandom A."/>
            <person name="Savidor A."/>
            <person name="Schornack S."/>
            <person name="Schwartz D.C."/>
            <person name="Schumann U.D."/>
            <person name="Schwessinger B."/>
            <person name="Seyer L."/>
            <person name="Sharpe T."/>
            <person name="Silvar C."/>
            <person name="Song J."/>
            <person name="Studholme D.J."/>
            <person name="Sykes S."/>
            <person name="Thines M."/>
            <person name="van de Vondervoort P.J."/>
            <person name="Phuntumart V."/>
            <person name="Wawra S."/>
            <person name="Weide R."/>
            <person name="Win J."/>
            <person name="Young C."/>
            <person name="Zhou S."/>
            <person name="Fry W."/>
            <person name="Meyers B.C."/>
            <person name="van West P."/>
            <person name="Ristaino J."/>
            <person name="Govers F."/>
            <person name="Birch P.R."/>
            <person name="Whisson S.C."/>
            <person name="Judelson H.S."/>
            <person name="Nusbaum C."/>
        </authorList>
    </citation>
    <scope>NUCLEOTIDE SEQUENCE [LARGE SCALE GENOMIC DNA]</scope>
    <source>
        <strain evidence="2">T30-4</strain>
    </source>
</reference>
<dbReference type="VEuPathDB" id="FungiDB:PITG_08952"/>
<dbReference type="GeneID" id="9462210"/>
<evidence type="ECO:0000313" key="1">
    <source>
        <dbReference type="EMBL" id="EEY56162.1"/>
    </source>
</evidence>
<name>D0NDK5_PHYIT</name>